<dbReference type="Pfam" id="PF00999">
    <property type="entry name" value="Na_H_Exchanger"/>
    <property type="match status" value="1"/>
</dbReference>
<organism evidence="11 12">
    <name type="scientific">Rapidithrix thailandica</name>
    <dbReference type="NCBI Taxonomy" id="413964"/>
    <lineage>
        <taxon>Bacteria</taxon>
        <taxon>Pseudomonadati</taxon>
        <taxon>Bacteroidota</taxon>
        <taxon>Cytophagia</taxon>
        <taxon>Cytophagales</taxon>
        <taxon>Flammeovirgaceae</taxon>
        <taxon>Rapidithrix</taxon>
    </lineage>
</organism>
<evidence type="ECO:0000256" key="6">
    <source>
        <dbReference type="ARBA" id="ARBA00022989"/>
    </source>
</evidence>
<dbReference type="GO" id="GO:0008324">
    <property type="term" value="F:monoatomic cation transmembrane transporter activity"/>
    <property type="evidence" value="ECO:0007669"/>
    <property type="project" value="InterPro"/>
</dbReference>
<feature type="transmembrane region" description="Helical" evidence="8">
    <location>
        <begin position="115"/>
        <end position="135"/>
    </location>
</feature>
<feature type="transmembrane region" description="Helical" evidence="8">
    <location>
        <begin position="296"/>
        <end position="318"/>
    </location>
</feature>
<evidence type="ECO:0000259" key="10">
    <source>
        <dbReference type="PROSITE" id="PS51202"/>
    </source>
</evidence>
<dbReference type="GO" id="GO:0016020">
    <property type="term" value="C:membrane"/>
    <property type="evidence" value="ECO:0007669"/>
    <property type="project" value="UniProtKB-SubCell"/>
</dbReference>
<evidence type="ECO:0000256" key="1">
    <source>
        <dbReference type="ARBA" id="ARBA00004141"/>
    </source>
</evidence>
<accession>A0AAW9SDI9</accession>
<gene>
    <name evidence="11" type="ORF">AAG747_24480</name>
</gene>
<evidence type="ECO:0000256" key="7">
    <source>
        <dbReference type="ARBA" id="ARBA00023136"/>
    </source>
</evidence>
<evidence type="ECO:0000313" key="12">
    <source>
        <dbReference type="Proteomes" id="UP001403385"/>
    </source>
</evidence>
<feature type="domain" description="RCK N-terminal" evidence="9">
    <location>
        <begin position="415"/>
        <end position="532"/>
    </location>
</feature>
<reference evidence="11 12" key="1">
    <citation type="submission" date="2024-04" db="EMBL/GenBank/DDBJ databases">
        <title>Novel genus in family Flammeovirgaceae.</title>
        <authorList>
            <person name="Nguyen T.H."/>
            <person name="Vuong T.Q."/>
            <person name="Le H."/>
            <person name="Kim S.-G."/>
        </authorList>
    </citation>
    <scope>NUCLEOTIDE SEQUENCE [LARGE SCALE GENOMIC DNA]</scope>
    <source>
        <strain evidence="11 12">JCM 23209</strain>
    </source>
</reference>
<keyword evidence="6 8" id="KW-1133">Transmembrane helix</keyword>
<dbReference type="SUPFAM" id="SSF51735">
    <property type="entry name" value="NAD(P)-binding Rossmann-fold domains"/>
    <property type="match status" value="1"/>
</dbReference>
<dbReference type="PROSITE" id="PS51202">
    <property type="entry name" value="RCK_C"/>
    <property type="match status" value="1"/>
</dbReference>
<keyword evidence="4" id="KW-0406">Ion transport</keyword>
<name>A0AAW9SDI9_9BACT</name>
<feature type="transmembrane region" description="Helical" evidence="8">
    <location>
        <begin position="147"/>
        <end position="169"/>
    </location>
</feature>
<dbReference type="GO" id="GO:0015297">
    <property type="term" value="F:antiporter activity"/>
    <property type="evidence" value="ECO:0007669"/>
    <property type="project" value="InterPro"/>
</dbReference>
<feature type="transmembrane region" description="Helical" evidence="8">
    <location>
        <begin position="61"/>
        <end position="79"/>
    </location>
</feature>
<dbReference type="PROSITE" id="PS51201">
    <property type="entry name" value="RCK_N"/>
    <property type="match status" value="1"/>
</dbReference>
<comment type="similarity">
    <text evidence="2">Belongs to the monovalent cation:proton antiporter 2 (CPA2) transporter (TC 2.A.37) family.</text>
</comment>
<keyword evidence="4" id="KW-0633">Potassium transport</keyword>
<evidence type="ECO:0000256" key="5">
    <source>
        <dbReference type="ARBA" id="ARBA00022692"/>
    </source>
</evidence>
<dbReference type="GO" id="GO:0006813">
    <property type="term" value="P:potassium ion transport"/>
    <property type="evidence" value="ECO:0007669"/>
    <property type="project" value="UniProtKB-KW"/>
</dbReference>
<dbReference type="RefSeq" id="WP_346823883.1">
    <property type="nucleotide sequence ID" value="NZ_JBDKWZ010000019.1"/>
</dbReference>
<feature type="transmembrane region" description="Helical" evidence="8">
    <location>
        <begin position="217"/>
        <end position="250"/>
    </location>
</feature>
<dbReference type="PANTHER" id="PTHR42751:SF3">
    <property type="entry name" value="SODIUM_GLUTAMATE SYMPORTER"/>
    <property type="match status" value="1"/>
</dbReference>
<evidence type="ECO:0000256" key="4">
    <source>
        <dbReference type="ARBA" id="ARBA00022538"/>
    </source>
</evidence>
<dbReference type="InterPro" id="IPR036291">
    <property type="entry name" value="NAD(P)-bd_dom_sf"/>
</dbReference>
<dbReference type="Gene3D" id="3.30.70.1450">
    <property type="entry name" value="Regulator of K+ conductance, C-terminal domain"/>
    <property type="match status" value="1"/>
</dbReference>
<dbReference type="Gene3D" id="3.40.50.720">
    <property type="entry name" value="NAD(P)-binding Rossmann-like Domain"/>
    <property type="match status" value="1"/>
</dbReference>
<dbReference type="InterPro" id="IPR038770">
    <property type="entry name" value="Na+/solute_symporter_sf"/>
</dbReference>
<sequence length="669" mass="74112">MEFHLLQDIVIILGLSVLIILVFQKLKIPAIMGFLLTGIIAGPHGLSLIKGVHEVELLSEIGVIFLLFVIGIEFSLKGLSSIKNTVFWGGLLQVGGTILTTAVCAKLMGLSLKEAIFMGFLLSLSSTAIVLKLLQERGEITSPHGRIAVAILIFQDLIVVPMMLFTPLLSGHTDNALETLLIMLAKVTAFIAVVILMARYFVPAILHLVVTSKSRELFIITVVGLCFATAWFTASVGLSLALGAFFAGLIISESDYSHQATANILPFREIFISFFFVSVGMLLDLKFFIQHIAVIHLLAFAAIFLKGSIAAIAVFILGYPPRTIFQTAFSVFQIGEFAFLLSATGMQYGLIPESTYQYFLAISIISMGATPFMMNYSSRIADFLIKAPLPKTVRERLSTYTKAKVEAAQAHADLHDHLVIVGYGINGENVAKAAKQAQIPYIIIELDPGKIRKAKLRDENVIFGDAADETILKHVFIHKARVVVIAISDSDTTQAIVNRIRQFTDTAYIIVRTRYLRDIEQYLRQGADEVIPEEFETSIEIFTRVLRQYLVPDNEIQGFINHIRSDNYDMLRNISGLSQNSSVFPLHIPDIEIATLPVQQGPNKIIGKSVYESGLRTHYGITVLAIKRGSKFITNIHPETQIKQDDLLYVFGSPDNIQKLNHFLKLTII</sequence>
<comment type="caution">
    <text evidence="11">The sequence shown here is derived from an EMBL/GenBank/DDBJ whole genome shotgun (WGS) entry which is preliminary data.</text>
</comment>
<dbReference type="AlphaFoldDB" id="A0AAW9SDI9"/>
<keyword evidence="3" id="KW-0813">Transport</keyword>
<proteinExistence type="inferred from homology"/>
<dbReference type="Proteomes" id="UP001403385">
    <property type="component" value="Unassembled WGS sequence"/>
</dbReference>
<dbReference type="Gene3D" id="1.20.1530.20">
    <property type="match status" value="1"/>
</dbReference>
<evidence type="ECO:0000256" key="8">
    <source>
        <dbReference type="SAM" id="Phobius"/>
    </source>
</evidence>
<keyword evidence="5 8" id="KW-0812">Transmembrane</keyword>
<feature type="transmembrane region" description="Helical" evidence="8">
    <location>
        <begin position="355"/>
        <end position="374"/>
    </location>
</feature>
<evidence type="ECO:0000313" key="11">
    <source>
        <dbReference type="EMBL" id="MEN7551101.1"/>
    </source>
</evidence>
<evidence type="ECO:0000259" key="9">
    <source>
        <dbReference type="PROSITE" id="PS51201"/>
    </source>
</evidence>
<dbReference type="InterPro" id="IPR006153">
    <property type="entry name" value="Cation/H_exchanger_TM"/>
</dbReference>
<feature type="transmembrane region" description="Helical" evidence="8">
    <location>
        <begin position="270"/>
        <end position="289"/>
    </location>
</feature>
<dbReference type="Pfam" id="PF02080">
    <property type="entry name" value="TrkA_C"/>
    <property type="match status" value="1"/>
</dbReference>
<dbReference type="InterPro" id="IPR006037">
    <property type="entry name" value="RCK_C"/>
</dbReference>
<keyword evidence="4" id="KW-0630">Potassium</keyword>
<dbReference type="EMBL" id="JBDKWZ010000019">
    <property type="protein sequence ID" value="MEN7551101.1"/>
    <property type="molecule type" value="Genomic_DNA"/>
</dbReference>
<evidence type="ECO:0000256" key="2">
    <source>
        <dbReference type="ARBA" id="ARBA00005551"/>
    </source>
</evidence>
<dbReference type="SUPFAM" id="SSF116726">
    <property type="entry name" value="TrkA C-terminal domain-like"/>
    <property type="match status" value="1"/>
</dbReference>
<dbReference type="InterPro" id="IPR003148">
    <property type="entry name" value="RCK_N"/>
</dbReference>
<feature type="transmembrane region" description="Helical" evidence="8">
    <location>
        <begin position="30"/>
        <end position="49"/>
    </location>
</feature>
<dbReference type="InterPro" id="IPR036721">
    <property type="entry name" value="RCK_C_sf"/>
</dbReference>
<feature type="transmembrane region" description="Helical" evidence="8">
    <location>
        <begin position="86"/>
        <end position="109"/>
    </location>
</feature>
<feature type="transmembrane region" description="Helical" evidence="8">
    <location>
        <begin position="324"/>
        <end position="343"/>
    </location>
</feature>
<keyword evidence="7 8" id="KW-0472">Membrane</keyword>
<dbReference type="GO" id="GO:1902600">
    <property type="term" value="P:proton transmembrane transport"/>
    <property type="evidence" value="ECO:0007669"/>
    <property type="project" value="InterPro"/>
</dbReference>
<feature type="transmembrane region" description="Helical" evidence="8">
    <location>
        <begin position="189"/>
        <end position="210"/>
    </location>
</feature>
<protein>
    <submittedName>
        <fullName evidence="11">Cation:proton antiporter</fullName>
    </submittedName>
</protein>
<dbReference type="PANTHER" id="PTHR42751">
    <property type="entry name" value="SODIUM/HYDROGEN EXCHANGER FAMILY/TRKA DOMAIN PROTEIN"/>
    <property type="match status" value="1"/>
</dbReference>
<feature type="domain" description="RCK C-terminal" evidence="10">
    <location>
        <begin position="581"/>
        <end position="666"/>
    </location>
</feature>
<feature type="transmembrane region" description="Helical" evidence="8">
    <location>
        <begin position="6"/>
        <end position="23"/>
    </location>
</feature>
<keyword evidence="12" id="KW-1185">Reference proteome</keyword>
<comment type="subcellular location">
    <subcellularLocation>
        <location evidence="1">Membrane</location>
        <topology evidence="1">Multi-pass membrane protein</topology>
    </subcellularLocation>
</comment>
<evidence type="ECO:0000256" key="3">
    <source>
        <dbReference type="ARBA" id="ARBA00022448"/>
    </source>
</evidence>
<dbReference type="Pfam" id="PF02254">
    <property type="entry name" value="TrkA_N"/>
    <property type="match status" value="1"/>
</dbReference>